<organism evidence="2 3">
    <name type="scientific">Allorhodopirellula solitaria</name>
    <dbReference type="NCBI Taxonomy" id="2527987"/>
    <lineage>
        <taxon>Bacteria</taxon>
        <taxon>Pseudomonadati</taxon>
        <taxon>Planctomycetota</taxon>
        <taxon>Planctomycetia</taxon>
        <taxon>Pirellulales</taxon>
        <taxon>Pirellulaceae</taxon>
        <taxon>Allorhodopirellula</taxon>
    </lineage>
</organism>
<keyword evidence="1" id="KW-0732">Signal</keyword>
<gene>
    <name evidence="2" type="ORF">CA85_49750</name>
</gene>
<dbReference type="EMBL" id="SJPK01000027">
    <property type="protein sequence ID" value="TWT55348.1"/>
    <property type="molecule type" value="Genomic_DNA"/>
</dbReference>
<keyword evidence="2" id="KW-0378">Hydrolase</keyword>
<evidence type="ECO:0000313" key="2">
    <source>
        <dbReference type="EMBL" id="TWT55348.1"/>
    </source>
</evidence>
<reference evidence="2 3" key="1">
    <citation type="submission" date="2019-02" db="EMBL/GenBank/DDBJ databases">
        <title>Deep-cultivation of Planctomycetes and their phenomic and genomic characterization uncovers novel biology.</title>
        <authorList>
            <person name="Wiegand S."/>
            <person name="Jogler M."/>
            <person name="Boedeker C."/>
            <person name="Pinto D."/>
            <person name="Vollmers J."/>
            <person name="Rivas-Marin E."/>
            <person name="Kohn T."/>
            <person name="Peeters S.H."/>
            <person name="Heuer A."/>
            <person name="Rast P."/>
            <person name="Oberbeckmann S."/>
            <person name="Bunk B."/>
            <person name="Jeske O."/>
            <person name="Meyerdierks A."/>
            <person name="Storesund J.E."/>
            <person name="Kallscheuer N."/>
            <person name="Luecker S."/>
            <person name="Lage O.M."/>
            <person name="Pohl T."/>
            <person name="Merkel B.J."/>
            <person name="Hornburger P."/>
            <person name="Mueller R.-W."/>
            <person name="Bruemmer F."/>
            <person name="Labrenz M."/>
            <person name="Spormann A.M."/>
            <person name="Op Den Camp H."/>
            <person name="Overmann J."/>
            <person name="Amann R."/>
            <person name="Jetten M.S.M."/>
            <person name="Mascher T."/>
            <person name="Medema M.H."/>
            <person name="Devos D.P."/>
            <person name="Kaster A.-K."/>
            <person name="Ovreas L."/>
            <person name="Rohde M."/>
            <person name="Galperin M.Y."/>
            <person name="Jogler C."/>
        </authorList>
    </citation>
    <scope>NUCLEOTIDE SEQUENCE [LARGE SCALE GENOMIC DNA]</scope>
    <source>
        <strain evidence="2 3">CA85</strain>
    </source>
</reference>
<dbReference type="AlphaFoldDB" id="A0A5C5WXL6"/>
<evidence type="ECO:0000256" key="1">
    <source>
        <dbReference type="SAM" id="SignalP"/>
    </source>
</evidence>
<dbReference type="GO" id="GO:0016787">
    <property type="term" value="F:hydrolase activity"/>
    <property type="evidence" value="ECO:0007669"/>
    <property type="project" value="UniProtKB-KW"/>
</dbReference>
<dbReference type="InterPro" id="IPR029058">
    <property type="entry name" value="AB_hydrolase_fold"/>
</dbReference>
<feature type="signal peptide" evidence="1">
    <location>
        <begin position="1"/>
        <end position="40"/>
    </location>
</feature>
<dbReference type="Gene3D" id="3.40.50.1820">
    <property type="entry name" value="alpha/beta hydrolase"/>
    <property type="match status" value="1"/>
</dbReference>
<protein>
    <submittedName>
        <fullName evidence="2">Alpha/beta hydrolase family protein</fullName>
    </submittedName>
</protein>
<feature type="chain" id="PRO_5023072753" evidence="1">
    <location>
        <begin position="41"/>
        <end position="324"/>
    </location>
</feature>
<name>A0A5C5WXL6_9BACT</name>
<dbReference type="Proteomes" id="UP000318053">
    <property type="component" value="Unassembled WGS sequence"/>
</dbReference>
<proteinExistence type="predicted"/>
<keyword evidence="3" id="KW-1185">Reference proteome</keyword>
<sequence precursor="true">MIMFLCFVKNCHRLRPLRLSVFSIGYLMLSMGSACGQAAAAPNQDPPPKTFVDSTPEANELASRLRAERIAFQRTRFHSFALYDFKLDGVACKIACPKTAAEGSPWVWRARFWGHQPQLDLALLEKGWHVGYCDVQDLLGADPALERWDAFYAFTQRLKLHSRPLLEGMSRGGLIVMRWASAHPERVCGIYVDNGVMDIRSWPGGKGASQGAPRVWQDALKAYDLTEQQAAAFMDGPLDRLEPLAKAGVPILALINEADTVVPPAENGDLLVARYRELGGRITEKRRAGLGHHPHSLKNPAPLVAFALESLERADKSVTQNQTK</sequence>
<comment type="caution">
    <text evidence="2">The sequence shown here is derived from an EMBL/GenBank/DDBJ whole genome shotgun (WGS) entry which is preliminary data.</text>
</comment>
<accession>A0A5C5WXL6</accession>
<evidence type="ECO:0000313" key="3">
    <source>
        <dbReference type="Proteomes" id="UP000318053"/>
    </source>
</evidence>
<dbReference type="SUPFAM" id="SSF53474">
    <property type="entry name" value="alpha/beta-Hydrolases"/>
    <property type="match status" value="1"/>
</dbReference>